<name>A0A1H3GXT1_9RHOB</name>
<dbReference type="Pfam" id="PF08811">
    <property type="entry name" value="DUF1800"/>
    <property type="match status" value="1"/>
</dbReference>
<evidence type="ECO:0000313" key="1">
    <source>
        <dbReference type="EMBL" id="SDY07880.1"/>
    </source>
</evidence>
<dbReference type="EMBL" id="FNPR01000001">
    <property type="protein sequence ID" value="SDY07880.1"/>
    <property type="molecule type" value="Genomic_DNA"/>
</dbReference>
<accession>A0A1H3GXT1</accession>
<dbReference type="Proteomes" id="UP000199026">
    <property type="component" value="Unassembled WGS sequence"/>
</dbReference>
<protein>
    <submittedName>
        <fullName evidence="1">Uncharacterized conserved protein, DUF1800 family</fullName>
    </submittedName>
</protein>
<dbReference type="STRING" id="576131.SAMN05444486_10188"/>
<proteinExistence type="predicted"/>
<keyword evidence="2" id="KW-1185">Reference proteome</keyword>
<reference evidence="1 2" key="1">
    <citation type="submission" date="2016-10" db="EMBL/GenBank/DDBJ databases">
        <authorList>
            <person name="de Groot N.N."/>
        </authorList>
    </citation>
    <scope>NUCLEOTIDE SEQUENCE [LARGE SCALE GENOMIC DNA]</scope>
    <source>
        <strain evidence="1 2">DSM 24677</strain>
    </source>
</reference>
<sequence>MRRLKGKDHAAQLYKIEPFEEFAERIARVSALWKIRRANRGSEAAEKATQEIGVEKRRARKAQQRWLWQALRRRAHTQDGLRERLAFFWGDHFTARGKVSVMKRATSPYVESAIRPHVAGYFSDMLKAVIAQPVMLQYLDQKTSVGPESVAGKKKENGLNENFARELLELHTLGVGGPYSQADVTELAELLTGLTYSQDGVFGFRGEFAQPGAETVLGQSYGGGTAALSDVHAALDDLARHPATARHLAQKMAVHFVSDRPDSALVDAMQGRYLETGGHLGEMVHAMLSQPSAWAPEFANVKQPIDFVGSALRALSVPNEALAVNDWKAIRLAFTVPMRLMGQTWEEPLGPDGWPEDDGEWITPQRFAARVDWAMNAPQGLLADLPDPRDFVTAALGRNVPDALQFAANAAEDKRTGVGLVLASPAFQRM</sequence>
<organism evidence="1 2">
    <name type="scientific">Lentibacter algarum</name>
    <dbReference type="NCBI Taxonomy" id="576131"/>
    <lineage>
        <taxon>Bacteria</taxon>
        <taxon>Pseudomonadati</taxon>
        <taxon>Pseudomonadota</taxon>
        <taxon>Alphaproteobacteria</taxon>
        <taxon>Rhodobacterales</taxon>
        <taxon>Roseobacteraceae</taxon>
        <taxon>Lentibacter</taxon>
    </lineage>
</organism>
<evidence type="ECO:0000313" key="2">
    <source>
        <dbReference type="Proteomes" id="UP000199026"/>
    </source>
</evidence>
<dbReference type="AlphaFoldDB" id="A0A1H3GXT1"/>
<dbReference type="InterPro" id="IPR014917">
    <property type="entry name" value="DUF1800"/>
</dbReference>
<gene>
    <name evidence="1" type="ORF">SAMN05444486_10188</name>
</gene>